<dbReference type="GO" id="GO:0007051">
    <property type="term" value="P:spindle organization"/>
    <property type="evidence" value="ECO:0007669"/>
    <property type="project" value="InterPro"/>
</dbReference>
<dbReference type="InterPro" id="IPR045110">
    <property type="entry name" value="XMAP215"/>
</dbReference>
<dbReference type="KEGG" id="spar:SPRG_18890"/>
<dbReference type="InterPro" id="IPR034085">
    <property type="entry name" value="TOG"/>
</dbReference>
<feature type="compositionally biased region" description="Polar residues" evidence="4">
    <location>
        <begin position="220"/>
        <end position="229"/>
    </location>
</feature>
<accession>A0A067D2N6</accession>
<dbReference type="Proteomes" id="UP000030745">
    <property type="component" value="Unassembled WGS sequence"/>
</dbReference>
<keyword evidence="3" id="KW-0206">Cytoskeleton</keyword>
<proteinExistence type="predicted"/>
<keyword evidence="2" id="KW-0963">Cytoplasm</keyword>
<dbReference type="OrthoDB" id="46159at2759"/>
<comment type="subcellular location">
    <subcellularLocation>
        <location evidence="1">Cytoplasm</location>
        <location evidence="1">Cytoskeleton</location>
    </subcellularLocation>
</comment>
<feature type="compositionally biased region" description="Pro residues" evidence="4">
    <location>
        <begin position="859"/>
        <end position="869"/>
    </location>
</feature>
<keyword evidence="7" id="KW-1185">Reference proteome</keyword>
<dbReference type="GO" id="GO:0046785">
    <property type="term" value="P:microtubule polymerization"/>
    <property type="evidence" value="ECO:0007669"/>
    <property type="project" value="InterPro"/>
</dbReference>
<dbReference type="AlphaFoldDB" id="A0A067D2N6"/>
<dbReference type="EMBL" id="KK583189">
    <property type="protein sequence ID" value="KDO35745.1"/>
    <property type="molecule type" value="Genomic_DNA"/>
</dbReference>
<dbReference type="GO" id="GO:0061863">
    <property type="term" value="F:microtubule plus end polymerase"/>
    <property type="evidence" value="ECO:0007669"/>
    <property type="project" value="InterPro"/>
</dbReference>
<gene>
    <name evidence="6" type="ORF">SPRG_18890</name>
</gene>
<feature type="compositionally biased region" description="Low complexity" evidence="4">
    <location>
        <begin position="469"/>
        <end position="478"/>
    </location>
</feature>
<dbReference type="Pfam" id="PF21041">
    <property type="entry name" value="XMAP215_CLASP_TOG"/>
    <property type="match status" value="1"/>
</dbReference>
<dbReference type="Pfam" id="PF12348">
    <property type="entry name" value="CLASP_N"/>
    <property type="match status" value="1"/>
</dbReference>
<dbReference type="InterPro" id="IPR024395">
    <property type="entry name" value="CLASP_N_dom"/>
</dbReference>
<dbReference type="GO" id="GO:0030951">
    <property type="term" value="P:establishment or maintenance of microtubule cytoskeleton polarity"/>
    <property type="evidence" value="ECO:0007669"/>
    <property type="project" value="InterPro"/>
</dbReference>
<feature type="region of interest" description="Disordered" evidence="4">
    <location>
        <begin position="216"/>
        <end position="239"/>
    </location>
</feature>
<name>A0A067D2N6_SAPPC</name>
<dbReference type="GO" id="GO:0051010">
    <property type="term" value="F:microtubule plus-end binding"/>
    <property type="evidence" value="ECO:0007669"/>
    <property type="project" value="InterPro"/>
</dbReference>
<feature type="domain" description="TOG" evidence="5">
    <location>
        <begin position="275"/>
        <end position="498"/>
    </location>
</feature>
<feature type="region of interest" description="Disordered" evidence="4">
    <location>
        <begin position="462"/>
        <end position="504"/>
    </location>
</feature>
<evidence type="ECO:0000256" key="1">
    <source>
        <dbReference type="ARBA" id="ARBA00004245"/>
    </source>
</evidence>
<feature type="region of interest" description="Disordered" evidence="4">
    <location>
        <begin position="851"/>
        <end position="877"/>
    </location>
</feature>
<dbReference type="OMA" id="HYVEVAP"/>
<dbReference type="SMART" id="SM01349">
    <property type="entry name" value="TOG"/>
    <property type="match status" value="4"/>
</dbReference>
<organism evidence="6 7">
    <name type="scientific">Saprolegnia parasitica (strain CBS 223.65)</name>
    <dbReference type="NCBI Taxonomy" id="695850"/>
    <lineage>
        <taxon>Eukaryota</taxon>
        <taxon>Sar</taxon>
        <taxon>Stramenopiles</taxon>
        <taxon>Oomycota</taxon>
        <taxon>Saprolegniomycetes</taxon>
        <taxon>Saprolegniales</taxon>
        <taxon>Saprolegniaceae</taxon>
        <taxon>Saprolegnia</taxon>
    </lineage>
</organism>
<reference evidence="6 7" key="1">
    <citation type="journal article" date="2013" name="PLoS Genet.">
        <title>Distinctive expansion of potential virulence genes in the genome of the oomycete fish pathogen Saprolegnia parasitica.</title>
        <authorList>
            <person name="Jiang R.H."/>
            <person name="de Bruijn I."/>
            <person name="Haas B.J."/>
            <person name="Belmonte R."/>
            <person name="Lobach L."/>
            <person name="Christie J."/>
            <person name="van den Ackerveken G."/>
            <person name="Bottin A."/>
            <person name="Bulone V."/>
            <person name="Diaz-Moreno S.M."/>
            <person name="Dumas B."/>
            <person name="Fan L."/>
            <person name="Gaulin E."/>
            <person name="Govers F."/>
            <person name="Grenville-Briggs L.J."/>
            <person name="Horner N.R."/>
            <person name="Levin J.Z."/>
            <person name="Mammella M."/>
            <person name="Meijer H.J."/>
            <person name="Morris P."/>
            <person name="Nusbaum C."/>
            <person name="Oome S."/>
            <person name="Phillips A.J."/>
            <person name="van Rooyen D."/>
            <person name="Rzeszutek E."/>
            <person name="Saraiva M."/>
            <person name="Secombes C.J."/>
            <person name="Seidl M.F."/>
            <person name="Snel B."/>
            <person name="Stassen J.H."/>
            <person name="Sykes S."/>
            <person name="Tripathy S."/>
            <person name="van den Berg H."/>
            <person name="Vega-Arreguin J.C."/>
            <person name="Wawra S."/>
            <person name="Young S.K."/>
            <person name="Zeng Q."/>
            <person name="Dieguez-Uribeondo J."/>
            <person name="Russ C."/>
            <person name="Tyler B.M."/>
            <person name="van West P."/>
        </authorList>
    </citation>
    <scope>NUCLEOTIDE SEQUENCE [LARGE SCALE GENOMIC DNA]</scope>
    <source>
        <strain evidence="6 7">CBS 223.65</strain>
    </source>
</reference>
<evidence type="ECO:0000256" key="2">
    <source>
        <dbReference type="ARBA" id="ARBA00022490"/>
    </source>
</evidence>
<feature type="domain" description="TOG" evidence="5">
    <location>
        <begin position="1"/>
        <end position="221"/>
    </location>
</feature>
<dbReference type="STRING" id="695850.A0A067D2N6"/>
<evidence type="ECO:0000256" key="3">
    <source>
        <dbReference type="ARBA" id="ARBA00023212"/>
    </source>
</evidence>
<evidence type="ECO:0000256" key="4">
    <source>
        <dbReference type="SAM" id="MobiDB-lite"/>
    </source>
</evidence>
<dbReference type="Gene3D" id="1.25.10.10">
    <property type="entry name" value="Leucine-rich Repeat Variant"/>
    <property type="match status" value="4"/>
</dbReference>
<evidence type="ECO:0000313" key="6">
    <source>
        <dbReference type="EMBL" id="KDO35745.1"/>
    </source>
</evidence>
<dbReference type="GeneID" id="24140384"/>
<sequence>MERVLSALRSTETKTRLMGVNYVETFLDEEGWEEILTALVGCLSDNNAKVTQGSLRMLAKLIQSPSKPTEHIRGFFTLLWGPLKEKLGDSKAPIREAATDVLLCLIEKIGMASVMDRLRFCAGHKNWRIREQVLVCISMAMERFRGEPQRICQDGLLEMALKLLEDSTKDVRDASLNVIHALYGIRGESLMLELQSKNLRPAHMRLLMGRLGGEEAPVASASSGTSSQPKRPVTTIRPPSYSLPGIPVAATSPAKAKRSVSFSPPRSTAVVPVCAYTDKEVQQQMTIVLDGLAENQEWTTRVKSLQHLQSLVEKGATQSAVFAASLKAMRDRICDQVGDLRSTVTREACSTISSMAKAMGDAFHPFVDSFIAALLKSVSVTIQIVAVSADSCVKNIIQSTDNGYPKAVPKFIDGARTKNNSIRLHCVEYLTLAWSTWDPTAFDRNEQIRYLMSSMCPADAASSMKWQRPRGPASSARPSSRKNVLDAPSAAVGPIPSAVKTAPSQATVVPLGPRRVFNGSEHEAHASSSQVPSGPLRVPIPVRKQVRTDDRVDEAPRRNQALRVLNTSSVSTASHYVEVAPTPTYGGPLRVEVAPVSSRPPHPDSTRRRASATDDNQRDDRPSTLSSELWEKRADDAMWSIRLETVDHLLRMAPSATPADAAKMVKIAMTRIGDSHFRVAQSAMRLLCLLVPTHPSLVLPYLKTALPKVFAKLVDPKEGVREQATLVLEAIVASSQQGGYDASTLLSWIVPSMLDGPVKVKLLVYNCILQLLPNAPEFGNAPGPLRALVLKLADSIENDQASERGTVTVVTNVLEKICELYDATFSMVLQQLSPYKLGHIQKCINVPAPKLKRKHEKPAPPPTMLPSPNQPQDAEPGKHDWLAVLCGNNASREDKLSAMDKIVKDVRAHGATVLSSPMTNAIEWPRILLALLDLALDNDSNEYKILQTKVMQTTALILATPEYASYAATSVESLVLQLLSRASSNSVLGLYFVEKFVALAIAVVSNIASIRLLVALTKSSPQEDVQVQITLKVLKTAIDAIASFDALHVGEFDWIASAVVQTLRHANSGVRKNAVNCLVSLYFLGGSNFVPHLHALPPHYQKLVSLYIEKAQADATQR</sequence>
<dbReference type="VEuPathDB" id="FungiDB:SPRG_18890"/>
<feature type="region of interest" description="Disordered" evidence="4">
    <location>
        <begin position="581"/>
        <end position="629"/>
    </location>
</feature>
<dbReference type="InterPro" id="IPR016024">
    <property type="entry name" value="ARM-type_fold"/>
</dbReference>
<dbReference type="RefSeq" id="XP_012194104.1">
    <property type="nucleotide sequence ID" value="XM_012338714.1"/>
</dbReference>
<evidence type="ECO:0000313" key="7">
    <source>
        <dbReference type="Proteomes" id="UP000030745"/>
    </source>
</evidence>
<dbReference type="PANTHER" id="PTHR12609">
    <property type="entry name" value="MICROTUBULE ASSOCIATED PROTEIN XMAP215"/>
    <property type="match status" value="1"/>
</dbReference>
<dbReference type="SUPFAM" id="SSF48371">
    <property type="entry name" value="ARM repeat"/>
    <property type="match status" value="1"/>
</dbReference>
<dbReference type="InterPro" id="IPR011989">
    <property type="entry name" value="ARM-like"/>
</dbReference>
<feature type="domain" description="TOG" evidence="5">
    <location>
        <begin position="614"/>
        <end position="852"/>
    </location>
</feature>
<dbReference type="GO" id="GO:0005856">
    <property type="term" value="C:cytoskeleton"/>
    <property type="evidence" value="ECO:0007669"/>
    <property type="project" value="UniProtKB-SubCell"/>
</dbReference>
<dbReference type="InterPro" id="IPR048491">
    <property type="entry name" value="XMAP215_CLASP_TOG"/>
</dbReference>
<evidence type="ECO:0000259" key="5">
    <source>
        <dbReference type="SMART" id="SM01349"/>
    </source>
</evidence>
<feature type="domain" description="TOG" evidence="5">
    <location>
        <begin position="867"/>
        <end position="1117"/>
    </location>
</feature>
<protein>
    <recommendedName>
        <fullName evidence="5">TOG domain-containing protein</fullName>
    </recommendedName>
</protein>
<feature type="compositionally biased region" description="Basic and acidic residues" evidence="4">
    <location>
        <begin position="601"/>
        <end position="622"/>
    </location>
</feature>